<dbReference type="Pfam" id="PF00665">
    <property type="entry name" value="rve"/>
    <property type="match status" value="1"/>
</dbReference>
<dbReference type="InterPro" id="IPR054722">
    <property type="entry name" value="PolX-like_BBD"/>
</dbReference>
<dbReference type="InterPro" id="IPR036397">
    <property type="entry name" value="RNaseH_sf"/>
</dbReference>
<dbReference type="InterPro" id="IPR025724">
    <property type="entry name" value="GAG-pre-integrase_dom"/>
</dbReference>
<name>A0A6L2KNH7_TANCI</name>
<dbReference type="AlphaFoldDB" id="A0A6L2KNH7"/>
<dbReference type="InterPro" id="IPR003140">
    <property type="entry name" value="PLipase/COase/thioEstase"/>
</dbReference>
<dbReference type="Pfam" id="PF22936">
    <property type="entry name" value="Pol_BBD"/>
    <property type="match status" value="1"/>
</dbReference>
<feature type="compositionally biased region" description="Basic and acidic residues" evidence="1">
    <location>
        <begin position="183"/>
        <end position="199"/>
    </location>
</feature>
<dbReference type="Pfam" id="PF13976">
    <property type="entry name" value="gag_pre-integrs"/>
    <property type="match status" value="1"/>
</dbReference>
<dbReference type="GO" id="GO:0016787">
    <property type="term" value="F:hydrolase activity"/>
    <property type="evidence" value="ECO:0007669"/>
    <property type="project" value="InterPro"/>
</dbReference>
<dbReference type="InterPro" id="IPR001584">
    <property type="entry name" value="Integrase_cat-core"/>
</dbReference>
<sequence>MWTELCLAYEEPSDTRDTKIAALRLKFNAFKALEGEKPAKKMAENESNPESQQLYQNDRLAALYGKYHYEEGLIDDIYACKTQRFTIQTSSSKALISNNHFQDSDSDVEEDNRTNNEFMADLNAEYHQELCWQIRRGSTKGLGGWGQLGNPWTNLKRHYKGKYKGLKAEMAVLSHWIDELTKGKDDKGKGDKRKIDEPLMGKGGARSGQWVDIAMKTTSSEDTLDQLLSEQITGNIIKALREKGRRKENNSKEVLFTKADVSSFESAPMITSDSEDDSDNQVPLPRLLKLTGAEPSGASKSLISLSDLTANMANLTLNTASKKIKKSSDKVSQTYVIKKKTEPKHLTVQISCPGKNILPSTEQLLLTLMEEVKGQTTVRKSLNKLKGQSTSKSTPARINRMSKTSGECKYCGSNKHHPYDCEFYPGCKIYGSIAHEIADCPKNLRNSRKQKRSVWYLDSGCSRHMTGVKQYLHRYSKKSGPKVVFGDNYSGDTKGYGSVNCNGITFTKVAYVNGLKHNLISISQLCDANFKVLFTKTLGTIFNEKDEVVPIAPRRIDVYVIDMPSYNTDSNARFYAKASPSVNWLWHKRLAHLNFKTINNLSKYNLVSGLPSLTFSKDKNCSACEKGKHHRETFKTNRSFSINKYLHLLHMDLFGPVKPQTIDHNKYTLVIINEYSRYTWVFCLKKKSDVADCIVSFIRQMENLNDTKVKQLRSDNGTEIRIHTLEAFRDEKGISQTFSSPCTPEQNSVAERRNRTLIEATKTMLNSASLPQAVLGRCCQLKVAKYMGWVGLGWVMGLDGSFRNMGFNITSMSEDACDDLEGLDASATHVANLLASEPDDVKLGVAGFSMGASVALHSATCRALGQYGNGNRYPINLSAVLALSGWLPCSRNLRNRVGASQEAARRAASLPMLLCHGQVDDVVEYKLGEKSAQTMYSAGFQNLTFRSYNGLGHYANIEEINDVCRWLIIYLGA</sequence>
<gene>
    <name evidence="3" type="ORF">Tci_023039</name>
</gene>
<dbReference type="SUPFAM" id="SSF53098">
    <property type="entry name" value="Ribonuclease H-like"/>
    <property type="match status" value="1"/>
</dbReference>
<evidence type="ECO:0000313" key="3">
    <source>
        <dbReference type="EMBL" id="GEU51061.1"/>
    </source>
</evidence>
<dbReference type="Gene3D" id="3.40.50.1820">
    <property type="entry name" value="alpha/beta hydrolase"/>
    <property type="match status" value="1"/>
</dbReference>
<proteinExistence type="predicted"/>
<dbReference type="EMBL" id="BKCJ010002808">
    <property type="protein sequence ID" value="GEU51061.1"/>
    <property type="molecule type" value="Genomic_DNA"/>
</dbReference>
<accession>A0A6L2KNH7</accession>
<dbReference type="GO" id="GO:0015074">
    <property type="term" value="P:DNA integration"/>
    <property type="evidence" value="ECO:0007669"/>
    <property type="project" value="InterPro"/>
</dbReference>
<dbReference type="PROSITE" id="PS50994">
    <property type="entry name" value="INTEGRASE"/>
    <property type="match status" value="1"/>
</dbReference>
<protein>
    <submittedName>
        <fullName evidence="3">Retrovirus-related Pol polyprotein from transposon TNT 1-94</fullName>
    </submittedName>
</protein>
<dbReference type="GO" id="GO:0003676">
    <property type="term" value="F:nucleic acid binding"/>
    <property type="evidence" value="ECO:0007669"/>
    <property type="project" value="InterPro"/>
</dbReference>
<dbReference type="SUPFAM" id="SSF53474">
    <property type="entry name" value="alpha/beta-Hydrolases"/>
    <property type="match status" value="1"/>
</dbReference>
<feature type="region of interest" description="Disordered" evidence="1">
    <location>
        <begin position="183"/>
        <end position="203"/>
    </location>
</feature>
<dbReference type="Pfam" id="PF02230">
    <property type="entry name" value="Abhydrolase_2"/>
    <property type="match status" value="1"/>
</dbReference>
<feature type="domain" description="Integrase catalytic" evidence="2">
    <location>
        <begin position="640"/>
        <end position="759"/>
    </location>
</feature>
<comment type="caution">
    <text evidence="3">The sequence shown here is derived from an EMBL/GenBank/DDBJ whole genome shotgun (WGS) entry which is preliminary data.</text>
</comment>
<dbReference type="PANTHER" id="PTHR46234">
    <property type="entry name" value="ALPHA/BETA-HYDROLASES SUPERFAMILY PROTEIN"/>
    <property type="match status" value="1"/>
</dbReference>
<organism evidence="3">
    <name type="scientific">Tanacetum cinerariifolium</name>
    <name type="common">Dalmatian daisy</name>
    <name type="synonym">Chrysanthemum cinerariifolium</name>
    <dbReference type="NCBI Taxonomy" id="118510"/>
    <lineage>
        <taxon>Eukaryota</taxon>
        <taxon>Viridiplantae</taxon>
        <taxon>Streptophyta</taxon>
        <taxon>Embryophyta</taxon>
        <taxon>Tracheophyta</taxon>
        <taxon>Spermatophyta</taxon>
        <taxon>Magnoliopsida</taxon>
        <taxon>eudicotyledons</taxon>
        <taxon>Gunneridae</taxon>
        <taxon>Pentapetalae</taxon>
        <taxon>asterids</taxon>
        <taxon>campanulids</taxon>
        <taxon>Asterales</taxon>
        <taxon>Asteraceae</taxon>
        <taxon>Asteroideae</taxon>
        <taxon>Anthemideae</taxon>
        <taxon>Anthemidinae</taxon>
        <taxon>Tanacetum</taxon>
    </lineage>
</organism>
<evidence type="ECO:0000256" key="1">
    <source>
        <dbReference type="SAM" id="MobiDB-lite"/>
    </source>
</evidence>
<dbReference type="InterPro" id="IPR029058">
    <property type="entry name" value="AB_hydrolase_fold"/>
</dbReference>
<dbReference type="InterPro" id="IPR012337">
    <property type="entry name" value="RNaseH-like_sf"/>
</dbReference>
<evidence type="ECO:0000259" key="2">
    <source>
        <dbReference type="PROSITE" id="PS50994"/>
    </source>
</evidence>
<dbReference type="Gene3D" id="3.30.420.10">
    <property type="entry name" value="Ribonuclease H-like superfamily/Ribonuclease H"/>
    <property type="match status" value="1"/>
</dbReference>
<reference evidence="3" key="1">
    <citation type="journal article" date="2019" name="Sci. Rep.">
        <title>Draft genome of Tanacetum cinerariifolium, the natural source of mosquito coil.</title>
        <authorList>
            <person name="Yamashiro T."/>
            <person name="Shiraishi A."/>
            <person name="Satake H."/>
            <person name="Nakayama K."/>
        </authorList>
    </citation>
    <scope>NUCLEOTIDE SEQUENCE</scope>
</reference>